<dbReference type="Proteomes" id="UP000708208">
    <property type="component" value="Unassembled WGS sequence"/>
</dbReference>
<keyword evidence="3" id="KW-1185">Reference proteome</keyword>
<organism evidence="2 3">
    <name type="scientific">Allacma fusca</name>
    <dbReference type="NCBI Taxonomy" id="39272"/>
    <lineage>
        <taxon>Eukaryota</taxon>
        <taxon>Metazoa</taxon>
        <taxon>Ecdysozoa</taxon>
        <taxon>Arthropoda</taxon>
        <taxon>Hexapoda</taxon>
        <taxon>Collembola</taxon>
        <taxon>Symphypleona</taxon>
        <taxon>Sminthuridae</taxon>
        <taxon>Allacma</taxon>
    </lineage>
</organism>
<feature type="region of interest" description="Disordered" evidence="1">
    <location>
        <begin position="1"/>
        <end position="106"/>
    </location>
</feature>
<comment type="caution">
    <text evidence="2">The sequence shown here is derived from an EMBL/GenBank/DDBJ whole genome shotgun (WGS) entry which is preliminary data.</text>
</comment>
<dbReference type="OrthoDB" id="354351at2759"/>
<name>A0A8J2PZX5_9HEXA</name>
<sequence length="430" mass="47646">MSANGPKDAKKVPKDSKDPQGEKDERENQGRSESANHRSKDQIVRDVKDAIKDVKDALKEYRQGEPEPHQQAGSGMKDNSDPRNEMSSNSSPSNTPYSTTTNSAHSREIKSALSVLQDIRMDPIKTTQEEYIKENNEANSSEFSKSDDEDAHSPDNDIKFSGTGSYIFHTSEGVDEYLKQLGVGLVFRKVQSVANPSLTIYPCKCNEWGIKIDSIFRTREIKFQLGEEFTDETYDGRPCRSVATIEAINRLYIRQRCPAGPDVKDLSTPHNSIRRQAGRRVLFPDSSRNDAGSGNSGSSSINFGDDKTPAFIPDSPSRESYCTTNNGERGECHHYSECALFMPQFFGKGQRTTDTVQCQLQDGSRGMCCKTLTASSASSPVPISSRFGAQAASVPTPNVDRNSIEDSIGSARIFFDNYNSIESRLLERNL</sequence>
<dbReference type="GO" id="GO:0008289">
    <property type="term" value="F:lipid binding"/>
    <property type="evidence" value="ECO:0007669"/>
    <property type="project" value="InterPro"/>
</dbReference>
<feature type="compositionally biased region" description="Low complexity" evidence="1">
    <location>
        <begin position="87"/>
        <end position="103"/>
    </location>
</feature>
<dbReference type="InterPro" id="IPR031259">
    <property type="entry name" value="ILBP"/>
</dbReference>
<feature type="non-terminal residue" evidence="2">
    <location>
        <position position="1"/>
    </location>
</feature>
<dbReference type="CDD" id="cd00742">
    <property type="entry name" value="FABP"/>
    <property type="match status" value="1"/>
</dbReference>
<gene>
    <name evidence="2" type="ORF">AFUS01_LOCUS44292</name>
</gene>
<dbReference type="PANTHER" id="PTHR11955">
    <property type="entry name" value="FATTY ACID BINDING PROTEIN"/>
    <property type="match status" value="1"/>
</dbReference>
<dbReference type="AlphaFoldDB" id="A0A8J2PZX5"/>
<dbReference type="EMBL" id="CAJVCH010570406">
    <property type="protein sequence ID" value="CAG7834837.1"/>
    <property type="molecule type" value="Genomic_DNA"/>
</dbReference>
<proteinExistence type="predicted"/>
<reference evidence="2" key="1">
    <citation type="submission" date="2021-06" db="EMBL/GenBank/DDBJ databases">
        <authorList>
            <person name="Hodson N. C."/>
            <person name="Mongue J. A."/>
            <person name="Jaron S. K."/>
        </authorList>
    </citation>
    <scope>NUCLEOTIDE SEQUENCE</scope>
</reference>
<evidence type="ECO:0000313" key="3">
    <source>
        <dbReference type="Proteomes" id="UP000708208"/>
    </source>
</evidence>
<feature type="region of interest" description="Disordered" evidence="1">
    <location>
        <begin position="263"/>
        <end position="322"/>
    </location>
</feature>
<evidence type="ECO:0000313" key="2">
    <source>
        <dbReference type="EMBL" id="CAG7834837.1"/>
    </source>
</evidence>
<feature type="region of interest" description="Disordered" evidence="1">
    <location>
        <begin position="133"/>
        <end position="156"/>
    </location>
</feature>
<evidence type="ECO:0000256" key="1">
    <source>
        <dbReference type="SAM" id="MobiDB-lite"/>
    </source>
</evidence>
<feature type="compositionally biased region" description="Low complexity" evidence="1">
    <location>
        <begin position="285"/>
        <end position="303"/>
    </location>
</feature>
<accession>A0A8J2PZX5</accession>
<protein>
    <submittedName>
        <fullName evidence="2">Uncharacterized protein</fullName>
    </submittedName>
</protein>
<feature type="compositionally biased region" description="Basic and acidic residues" evidence="1">
    <location>
        <begin position="7"/>
        <end position="68"/>
    </location>
</feature>